<proteinExistence type="inferred from homology"/>
<dbReference type="PROSITE" id="PS00131">
    <property type="entry name" value="CARBOXYPEPT_SER_SER"/>
    <property type="match status" value="1"/>
</dbReference>
<evidence type="ECO:0000313" key="10">
    <source>
        <dbReference type="Proteomes" id="UP000030752"/>
    </source>
</evidence>
<gene>
    <name evidence="9" type="ORF">HMPREF1541_00059</name>
</gene>
<sequence>MKLFATLSVLTIAALSAARSLQHVGMKAVEEPRLLQRAEPARHGNFERRQDSQYATNKTEKSEYSVNGTGIPYVDFDIGESYAGLMPISSEQNSSELYFWFFPSSNPAAAKEIVIWLNGGPGCSSLEGFLQENGPFLWQYGTYRPVPNPWTWVNLTNMVWVEKPVGTGFSQGTPTATSEEDVADQFLGFFKNFVDTFAMQGYTVYITGESYAGYYVPYIANAMIGANDTTYYNFSSLMIYDPSLSYDVVQQQIPTVPFLDYWAPLINLNDSFMEYAHQTANDCGYTAFLEEALTFPPKGPLPTPPNVSNDNDTCDIFDVAQSAMTLANPCYDIYQVATTCPLLWDVLGFPGSFGYVPEGAFVYFNLSDVQRAINAPVQAWDECSTIDVFVNGTDNSPPSALSILPNVIEHADRVIIGHGILDMILMWNGTLIATQNMTWGGQQGFSVHPDKWGDFYVPYHTVDDSALGDATLAAAGNMGRWHTERGLTLVTVQLSGHMVPQYAPSAAYRQLEFLLGRIPDLGTKGAFTTMPDTSY</sequence>
<dbReference type="Pfam" id="PF00450">
    <property type="entry name" value="Peptidase_S10"/>
    <property type="match status" value="1"/>
</dbReference>
<keyword evidence="10" id="KW-1185">Reference proteome</keyword>
<dbReference type="HOGENOM" id="CLU_008523_12_3_1"/>
<keyword evidence="2 7" id="KW-0121">Carboxypeptidase</keyword>
<keyword evidence="6" id="KW-0325">Glycoprotein</keyword>
<dbReference type="PANTHER" id="PTHR11802">
    <property type="entry name" value="SERINE PROTEASE FAMILY S10 SERINE CARBOXYPEPTIDASE"/>
    <property type="match status" value="1"/>
</dbReference>
<evidence type="ECO:0000256" key="1">
    <source>
        <dbReference type="ARBA" id="ARBA00009431"/>
    </source>
</evidence>
<feature type="signal peptide" evidence="7">
    <location>
        <begin position="1"/>
        <end position="18"/>
    </location>
</feature>
<evidence type="ECO:0000313" key="9">
    <source>
        <dbReference type="EMBL" id="ETN45878.1"/>
    </source>
</evidence>
<accession>W2SD02</accession>
<dbReference type="InParanoid" id="W2SD02"/>
<feature type="compositionally biased region" description="Basic and acidic residues" evidence="8">
    <location>
        <begin position="37"/>
        <end position="51"/>
    </location>
</feature>
<evidence type="ECO:0000256" key="6">
    <source>
        <dbReference type="ARBA" id="ARBA00023180"/>
    </source>
</evidence>
<evidence type="ECO:0000256" key="4">
    <source>
        <dbReference type="ARBA" id="ARBA00022729"/>
    </source>
</evidence>
<dbReference type="GeneID" id="19967398"/>
<dbReference type="Gene3D" id="3.40.50.1820">
    <property type="entry name" value="alpha/beta hydrolase"/>
    <property type="match status" value="1"/>
</dbReference>
<keyword evidence="5 7" id="KW-0378">Hydrolase</keyword>
<protein>
    <recommendedName>
        <fullName evidence="7">Carboxypeptidase</fullName>
        <ecNumber evidence="7">3.4.16.-</ecNumber>
    </recommendedName>
</protein>
<evidence type="ECO:0000256" key="5">
    <source>
        <dbReference type="ARBA" id="ARBA00022801"/>
    </source>
</evidence>
<keyword evidence="3 7" id="KW-0645">Protease</keyword>
<dbReference type="EC" id="3.4.16.-" evidence="7"/>
<feature type="chain" id="PRO_5005149973" description="Carboxypeptidase" evidence="7">
    <location>
        <begin position="19"/>
        <end position="535"/>
    </location>
</feature>
<organism evidence="9 10">
    <name type="scientific">Cyphellophora europaea (strain CBS 101466)</name>
    <name type="common">Phialophora europaea</name>
    <dbReference type="NCBI Taxonomy" id="1220924"/>
    <lineage>
        <taxon>Eukaryota</taxon>
        <taxon>Fungi</taxon>
        <taxon>Dikarya</taxon>
        <taxon>Ascomycota</taxon>
        <taxon>Pezizomycotina</taxon>
        <taxon>Eurotiomycetes</taxon>
        <taxon>Chaetothyriomycetidae</taxon>
        <taxon>Chaetothyriales</taxon>
        <taxon>Cyphellophoraceae</taxon>
        <taxon>Cyphellophora</taxon>
    </lineage>
</organism>
<dbReference type="InterPro" id="IPR029058">
    <property type="entry name" value="AB_hydrolase_fold"/>
</dbReference>
<dbReference type="Proteomes" id="UP000030752">
    <property type="component" value="Unassembled WGS sequence"/>
</dbReference>
<dbReference type="STRING" id="1220924.W2SD02"/>
<dbReference type="PRINTS" id="PR00724">
    <property type="entry name" value="CRBOXYPTASEC"/>
</dbReference>
<evidence type="ECO:0000256" key="2">
    <source>
        <dbReference type="ARBA" id="ARBA00022645"/>
    </source>
</evidence>
<dbReference type="PANTHER" id="PTHR11802:SF479">
    <property type="entry name" value="CARBOXYPEPTIDASE"/>
    <property type="match status" value="1"/>
</dbReference>
<dbReference type="AlphaFoldDB" id="W2SD02"/>
<evidence type="ECO:0000256" key="7">
    <source>
        <dbReference type="RuleBase" id="RU361156"/>
    </source>
</evidence>
<dbReference type="OrthoDB" id="443318at2759"/>
<dbReference type="VEuPathDB" id="FungiDB:HMPREF1541_00059"/>
<dbReference type="GO" id="GO:0004185">
    <property type="term" value="F:serine-type carboxypeptidase activity"/>
    <property type="evidence" value="ECO:0007669"/>
    <property type="project" value="UniProtKB-UniRule"/>
</dbReference>
<dbReference type="InterPro" id="IPR033124">
    <property type="entry name" value="Ser_caboxypep_his_AS"/>
</dbReference>
<evidence type="ECO:0000256" key="3">
    <source>
        <dbReference type="ARBA" id="ARBA00022670"/>
    </source>
</evidence>
<name>W2SD02_CYPE1</name>
<reference evidence="9 10" key="1">
    <citation type="submission" date="2013-03" db="EMBL/GenBank/DDBJ databases">
        <title>The Genome Sequence of Phialophora europaea CBS 101466.</title>
        <authorList>
            <consortium name="The Broad Institute Genomics Platform"/>
            <person name="Cuomo C."/>
            <person name="de Hoog S."/>
            <person name="Gorbushina A."/>
            <person name="Walker B."/>
            <person name="Young S.K."/>
            <person name="Zeng Q."/>
            <person name="Gargeya S."/>
            <person name="Fitzgerald M."/>
            <person name="Haas B."/>
            <person name="Abouelleil A."/>
            <person name="Allen A.W."/>
            <person name="Alvarado L."/>
            <person name="Arachchi H.M."/>
            <person name="Berlin A.M."/>
            <person name="Chapman S.B."/>
            <person name="Gainer-Dewar J."/>
            <person name="Goldberg J."/>
            <person name="Griggs A."/>
            <person name="Gujja S."/>
            <person name="Hansen M."/>
            <person name="Howarth C."/>
            <person name="Imamovic A."/>
            <person name="Ireland A."/>
            <person name="Larimer J."/>
            <person name="McCowan C."/>
            <person name="Murphy C."/>
            <person name="Pearson M."/>
            <person name="Poon T.W."/>
            <person name="Priest M."/>
            <person name="Roberts A."/>
            <person name="Saif S."/>
            <person name="Shea T."/>
            <person name="Sisk P."/>
            <person name="Sykes S."/>
            <person name="Wortman J."/>
            <person name="Nusbaum C."/>
            <person name="Birren B."/>
        </authorList>
    </citation>
    <scope>NUCLEOTIDE SEQUENCE [LARGE SCALE GENOMIC DNA]</scope>
    <source>
        <strain evidence="9 10">CBS 101466</strain>
    </source>
</reference>
<dbReference type="FunFam" id="3.40.50.1820:FF:000118">
    <property type="entry name" value="Carboxypeptidase"/>
    <property type="match status" value="1"/>
</dbReference>
<dbReference type="eggNOG" id="KOG1282">
    <property type="taxonomic scope" value="Eukaryota"/>
</dbReference>
<dbReference type="InterPro" id="IPR001563">
    <property type="entry name" value="Peptidase_S10"/>
</dbReference>
<comment type="similarity">
    <text evidence="1 7">Belongs to the peptidase S10 family.</text>
</comment>
<dbReference type="SUPFAM" id="SSF53474">
    <property type="entry name" value="alpha/beta-Hydrolases"/>
    <property type="match status" value="1"/>
</dbReference>
<evidence type="ECO:0000256" key="8">
    <source>
        <dbReference type="SAM" id="MobiDB-lite"/>
    </source>
</evidence>
<dbReference type="InterPro" id="IPR018202">
    <property type="entry name" value="Ser_caboxypep_ser_AS"/>
</dbReference>
<feature type="region of interest" description="Disordered" evidence="8">
    <location>
        <begin position="37"/>
        <end position="63"/>
    </location>
</feature>
<dbReference type="EMBL" id="KB822711">
    <property type="protein sequence ID" value="ETN45878.1"/>
    <property type="molecule type" value="Genomic_DNA"/>
</dbReference>
<dbReference type="PROSITE" id="PS00560">
    <property type="entry name" value="CARBOXYPEPT_SER_HIS"/>
    <property type="match status" value="1"/>
</dbReference>
<keyword evidence="4 7" id="KW-0732">Signal</keyword>
<dbReference type="RefSeq" id="XP_008710590.1">
    <property type="nucleotide sequence ID" value="XM_008712368.1"/>
</dbReference>
<dbReference type="GO" id="GO:0006508">
    <property type="term" value="P:proteolysis"/>
    <property type="evidence" value="ECO:0007669"/>
    <property type="project" value="UniProtKB-KW"/>
</dbReference>